<proteinExistence type="predicted"/>
<gene>
    <name evidence="1" type="ORF">BU25DRAFT_13174</name>
</gene>
<name>A0ACB6SHU9_9PLEO</name>
<dbReference type="Proteomes" id="UP000799754">
    <property type="component" value="Unassembled WGS sequence"/>
</dbReference>
<dbReference type="EMBL" id="MU006701">
    <property type="protein sequence ID" value="KAF2633811.1"/>
    <property type="molecule type" value="Genomic_DNA"/>
</dbReference>
<protein>
    <submittedName>
        <fullName evidence="1">Uncharacterized protein</fullName>
    </submittedName>
</protein>
<evidence type="ECO:0000313" key="1">
    <source>
        <dbReference type="EMBL" id="KAF2633811.1"/>
    </source>
</evidence>
<sequence length="105" mass="11972">MPSDTFFIIIEERALEIAYVRKSVTKIIDRLYLHPSCTPYLQYLLRTIKTKMLVVHHDLDNAEDLALQQSTSNSLLVPDQPRVKRSSSGAIFQALVDIAQRWDGG</sequence>
<reference evidence="1" key="1">
    <citation type="journal article" date="2020" name="Stud. Mycol.">
        <title>101 Dothideomycetes genomes: a test case for predicting lifestyles and emergence of pathogens.</title>
        <authorList>
            <person name="Haridas S."/>
            <person name="Albert R."/>
            <person name="Binder M."/>
            <person name="Bloem J."/>
            <person name="Labutti K."/>
            <person name="Salamov A."/>
            <person name="Andreopoulos B."/>
            <person name="Baker S."/>
            <person name="Barry K."/>
            <person name="Bills G."/>
            <person name="Bluhm B."/>
            <person name="Cannon C."/>
            <person name="Castanera R."/>
            <person name="Culley D."/>
            <person name="Daum C."/>
            <person name="Ezra D."/>
            <person name="Gonzalez J."/>
            <person name="Henrissat B."/>
            <person name="Kuo A."/>
            <person name="Liang C."/>
            <person name="Lipzen A."/>
            <person name="Lutzoni F."/>
            <person name="Magnuson J."/>
            <person name="Mondo S."/>
            <person name="Nolan M."/>
            <person name="Ohm R."/>
            <person name="Pangilinan J."/>
            <person name="Park H.-J."/>
            <person name="Ramirez L."/>
            <person name="Alfaro M."/>
            <person name="Sun H."/>
            <person name="Tritt A."/>
            <person name="Yoshinaga Y."/>
            <person name="Zwiers L.-H."/>
            <person name="Turgeon B."/>
            <person name="Goodwin S."/>
            <person name="Spatafora J."/>
            <person name="Crous P."/>
            <person name="Grigoriev I."/>
        </authorList>
    </citation>
    <scope>NUCLEOTIDE SEQUENCE</scope>
    <source>
        <strain evidence="1">CBS 525.71</strain>
    </source>
</reference>
<accession>A0ACB6SHU9</accession>
<comment type="caution">
    <text evidence="1">The sequence shown here is derived from an EMBL/GenBank/DDBJ whole genome shotgun (WGS) entry which is preliminary data.</text>
</comment>
<evidence type="ECO:0000313" key="2">
    <source>
        <dbReference type="Proteomes" id="UP000799754"/>
    </source>
</evidence>
<keyword evidence="2" id="KW-1185">Reference proteome</keyword>
<organism evidence="1 2">
    <name type="scientific">Macroventuria anomochaeta</name>
    <dbReference type="NCBI Taxonomy" id="301207"/>
    <lineage>
        <taxon>Eukaryota</taxon>
        <taxon>Fungi</taxon>
        <taxon>Dikarya</taxon>
        <taxon>Ascomycota</taxon>
        <taxon>Pezizomycotina</taxon>
        <taxon>Dothideomycetes</taxon>
        <taxon>Pleosporomycetidae</taxon>
        <taxon>Pleosporales</taxon>
        <taxon>Pleosporineae</taxon>
        <taxon>Didymellaceae</taxon>
        <taxon>Macroventuria</taxon>
    </lineage>
</organism>